<dbReference type="CDD" id="cd11304">
    <property type="entry name" value="Cadherin_repeat"/>
    <property type="match status" value="3"/>
</dbReference>
<keyword evidence="8" id="KW-1185">Reference proteome</keyword>
<dbReference type="SMART" id="SM00758">
    <property type="entry name" value="PA14"/>
    <property type="match status" value="2"/>
</dbReference>
<evidence type="ECO:0000259" key="5">
    <source>
        <dbReference type="PROSITE" id="PS50268"/>
    </source>
</evidence>
<evidence type="ECO:0000313" key="8">
    <source>
        <dbReference type="Proteomes" id="UP000294562"/>
    </source>
</evidence>
<evidence type="ECO:0000256" key="1">
    <source>
        <dbReference type="ARBA" id="ARBA00004167"/>
    </source>
</evidence>
<keyword evidence="4" id="KW-0325">Glycoprotein</keyword>
<keyword evidence="3" id="KW-0472">Membrane</keyword>
<dbReference type="Gene3D" id="2.60.40.60">
    <property type="entry name" value="Cadherins"/>
    <property type="match status" value="3"/>
</dbReference>
<feature type="non-terminal residue" evidence="7">
    <location>
        <position position="1"/>
    </location>
</feature>
<dbReference type="GO" id="GO:0005886">
    <property type="term" value="C:plasma membrane"/>
    <property type="evidence" value="ECO:0007669"/>
    <property type="project" value="TreeGrafter"/>
</dbReference>
<dbReference type="InterPro" id="IPR050174">
    <property type="entry name" value="Protocadherin/Cadherin-CA"/>
</dbReference>
<keyword evidence="3" id="KW-1133">Transmembrane helix</keyword>
<comment type="subcellular location">
    <subcellularLocation>
        <location evidence="1">Membrane</location>
        <topology evidence="1">Single-pass membrane protein</topology>
    </subcellularLocation>
</comment>
<dbReference type="InterPro" id="IPR013320">
    <property type="entry name" value="ConA-like_dom_sf"/>
</dbReference>
<dbReference type="SUPFAM" id="SSF49899">
    <property type="entry name" value="Concanavalin A-like lectins/glucanases"/>
    <property type="match status" value="1"/>
</dbReference>
<dbReference type="EMBL" id="SMZO01000037">
    <property type="protein sequence ID" value="TDL85862.1"/>
    <property type="molecule type" value="Genomic_DNA"/>
</dbReference>
<dbReference type="InterPro" id="IPR002126">
    <property type="entry name" value="Cadherin-like_dom"/>
</dbReference>
<sequence>PVVDVNEAPDGVEVDLAPLRENAAGADLGAVRVSDGDAGDTAVLSVDDPRFEVVAGRLKLKEGIALDAEAESHVTLRLTATDAGGLSHAQVLEIPVVDVNEAPDGLTISATQLPSSDDLVLWLDGQDRDGNFAPDAAGEVAEGAWVDKSGAGSTGFLKGDAPTVGDSGLDFSGTNSGYEISGNSDLNRGTFPQKTFALSFETGADISGVQMIYEQGGTVRGYSLSIAPDPDTGVPTLWGLAYNKREWDDGHEHKPLNLGAAEPNTFYNVALVHDATNPDPEEQLFSGYVDGVLVDQVDHVGVQYNHPDAAGIGNLNNGTVLPHTGKAFTGDIPFDGTISEAMSWNGALDVQEIAELDGHFLANRTQVEDGVSVFETAQDGAVVATLSASDPDAGDKLAYQIIDENGQPVDDPRFEIDGTSIKLRSGTALDHETGSEHKLIVQVTDEAGLSRAETLTVQILDVDEAATDITLDTTSVADTIAPGSLIGLLDAIDPEGGALSFGFVGASDRSIDHDVFEIVGNELRLRDEAVLRFEQQASFDLNVEVIDAGGNVSYDTITVDITDGNRAPTDITIDSVDVRSADFGAVVGRLEVVDLDAGDTHSFTVSDARFTVEDGALKLHDWADLDLNEDADLTLSVTATDAAGESVTEEMALNVADAAVVRVSSGFRIATYDLEKGVEHVDVVDWAAQPNQVILSSSIDQQSGTAGSGAIGTQITGRFVAPEDGEYTFHFPKNGSATLTIDGDVITPDDPSGSSVRVKLGSGDHGIDLRHVGEQEEGGLSLTWEGPGLDGSGLLEAAPGMEIPENGMIALDISIGADVAEATTAGFKANYFDLDHSLAHLDDVDWSADPDHSETVEEIDYTNSNKSFWSEGSADTFAAKLTGAVDVPEGGTFSFHLGADDGAMLYVDGEAVLDNDGLHAYRTRTAEIELEPGQHQIEVRYFENYGHAGLKLEWEGPGLEGRSLVTSDVEVAEDPYANDTIEITGLPSDTLVLGGAEAILSDGGPIDVTGWDMSVIEIAPPPNYAGTIDWGVRITPPDGSDRPIAFSDTFTLQVTDASGGVPDQEASSPDAIVFDAENDFGWAEDEIGTGSASYMESGESDEDVLSEEVMLLPDAEIPAEFMETHDRHDY</sequence>
<feature type="domain" description="Cadherin" evidence="5">
    <location>
        <begin position="468"/>
        <end position="570"/>
    </location>
</feature>
<dbReference type="SUPFAM" id="SSF56988">
    <property type="entry name" value="Anthrax protective antigen"/>
    <property type="match status" value="1"/>
</dbReference>
<reference evidence="7 8" key="1">
    <citation type="submission" date="2019-03" db="EMBL/GenBank/DDBJ databases">
        <title>Rhodobacteraceae bacterium SM1902, a new member of the family Rhodobacteraceae isolated from Yantai.</title>
        <authorList>
            <person name="Sun Y."/>
        </authorList>
    </citation>
    <scope>NUCLEOTIDE SEQUENCE [LARGE SCALE GENOMIC DNA]</scope>
    <source>
        <strain evidence="7 8">SM1902</strain>
    </source>
</reference>
<dbReference type="RefSeq" id="WP_133343610.1">
    <property type="nucleotide sequence ID" value="NZ_SMZO01000037.1"/>
</dbReference>
<dbReference type="PANTHER" id="PTHR24028:SF316">
    <property type="entry name" value="NEURAL-CADHERIN-LIKE"/>
    <property type="match status" value="1"/>
</dbReference>
<comment type="caution">
    <text evidence="7">The sequence shown here is derived from an EMBL/GenBank/DDBJ whole genome shotgun (WGS) entry which is preliminary data.</text>
</comment>
<feature type="domain" description="PA14" evidence="6">
    <location>
        <begin position="822"/>
        <end position="969"/>
    </location>
</feature>
<evidence type="ECO:0000256" key="3">
    <source>
        <dbReference type="ARBA" id="ARBA00022989"/>
    </source>
</evidence>
<dbReference type="InterPro" id="IPR011658">
    <property type="entry name" value="PA14_dom"/>
</dbReference>
<organism evidence="7 8">
    <name type="scientific">Meridianimarinicoccus aquatilis</name>
    <dbReference type="NCBI Taxonomy" id="2552766"/>
    <lineage>
        <taxon>Bacteria</taxon>
        <taxon>Pseudomonadati</taxon>
        <taxon>Pseudomonadota</taxon>
        <taxon>Alphaproteobacteria</taxon>
        <taxon>Rhodobacterales</taxon>
        <taxon>Paracoccaceae</taxon>
        <taxon>Meridianimarinicoccus</taxon>
    </lineage>
</organism>
<dbReference type="Gene3D" id="3.90.182.10">
    <property type="entry name" value="Toxin - Anthrax Protective Antigen,domain 1"/>
    <property type="match status" value="1"/>
</dbReference>
<feature type="domain" description="Cadherin" evidence="5">
    <location>
        <begin position="365"/>
        <end position="469"/>
    </location>
</feature>
<dbReference type="InterPro" id="IPR037524">
    <property type="entry name" value="PA14/GLEYA"/>
</dbReference>
<dbReference type="PROSITE" id="PS50268">
    <property type="entry name" value="CADHERIN_2"/>
    <property type="match status" value="2"/>
</dbReference>
<evidence type="ECO:0008006" key="9">
    <source>
        <dbReference type="Google" id="ProtNLM"/>
    </source>
</evidence>
<evidence type="ECO:0000313" key="7">
    <source>
        <dbReference type="EMBL" id="TDL85862.1"/>
    </source>
</evidence>
<dbReference type="PANTHER" id="PTHR24028">
    <property type="entry name" value="CADHERIN-87A"/>
    <property type="match status" value="1"/>
</dbReference>
<evidence type="ECO:0000256" key="2">
    <source>
        <dbReference type="ARBA" id="ARBA00022692"/>
    </source>
</evidence>
<dbReference type="InterPro" id="IPR015919">
    <property type="entry name" value="Cadherin-like_sf"/>
</dbReference>
<dbReference type="Pfam" id="PF07691">
    <property type="entry name" value="PA14"/>
    <property type="match status" value="2"/>
</dbReference>
<dbReference type="Gene3D" id="2.60.120.200">
    <property type="match status" value="1"/>
</dbReference>
<feature type="domain" description="PA14" evidence="6">
    <location>
        <begin position="662"/>
        <end position="798"/>
    </location>
</feature>
<evidence type="ECO:0000259" key="6">
    <source>
        <dbReference type="PROSITE" id="PS51820"/>
    </source>
</evidence>
<evidence type="ECO:0000256" key="4">
    <source>
        <dbReference type="ARBA" id="ARBA00023180"/>
    </source>
</evidence>
<dbReference type="PROSITE" id="PS51820">
    <property type="entry name" value="PA14"/>
    <property type="match status" value="2"/>
</dbReference>
<protein>
    <recommendedName>
        <fullName evidence="9">PA14 domain-containing protein</fullName>
    </recommendedName>
</protein>
<dbReference type="AlphaFoldDB" id="A0A4R6AQR7"/>
<dbReference type="GO" id="GO:0007156">
    <property type="term" value="P:homophilic cell adhesion via plasma membrane adhesion molecules"/>
    <property type="evidence" value="ECO:0007669"/>
    <property type="project" value="InterPro"/>
</dbReference>
<dbReference type="SUPFAM" id="SSF49313">
    <property type="entry name" value="Cadherin-like"/>
    <property type="match status" value="2"/>
</dbReference>
<proteinExistence type="predicted"/>
<dbReference type="OrthoDB" id="8421704at2"/>
<gene>
    <name evidence="7" type="ORF">E2L05_14445</name>
</gene>
<dbReference type="SMART" id="SM00112">
    <property type="entry name" value="CA"/>
    <property type="match status" value="3"/>
</dbReference>
<dbReference type="Pfam" id="PF00028">
    <property type="entry name" value="Cadherin"/>
    <property type="match status" value="1"/>
</dbReference>
<dbReference type="GO" id="GO:0005509">
    <property type="term" value="F:calcium ion binding"/>
    <property type="evidence" value="ECO:0007669"/>
    <property type="project" value="InterPro"/>
</dbReference>
<name>A0A4R6AQR7_9RHOB</name>
<accession>A0A4R6AQR7</accession>
<dbReference type="Gene3D" id="2.60.120.380">
    <property type="match status" value="1"/>
</dbReference>
<keyword evidence="2" id="KW-0812">Transmembrane</keyword>
<dbReference type="Proteomes" id="UP000294562">
    <property type="component" value="Unassembled WGS sequence"/>
</dbReference>